<proteinExistence type="predicted"/>
<accession>A0ABN0R3L0</accession>
<sequence length="39" mass="3929">MSASFWGRDRIVVAVAARSAAGARDQLGEFAGEPGPAPG</sequence>
<protein>
    <submittedName>
        <fullName evidence="1">Uncharacterized protein</fullName>
    </submittedName>
</protein>
<evidence type="ECO:0000313" key="1">
    <source>
        <dbReference type="EMBL" id="EUA91692.1"/>
    </source>
</evidence>
<dbReference type="EMBL" id="JAOL01000086">
    <property type="protein sequence ID" value="EUA91692.1"/>
    <property type="molecule type" value="Genomic_DNA"/>
</dbReference>
<name>A0ABN0R3L0_MYCUL</name>
<dbReference type="Proteomes" id="UP000020681">
    <property type="component" value="Unassembled WGS sequence"/>
</dbReference>
<reference evidence="1 2" key="1">
    <citation type="submission" date="2014-01" db="EMBL/GenBank/DDBJ databases">
        <authorList>
            <person name="Dobos K."/>
            <person name="Lenaerts A."/>
            <person name="Ordway D."/>
            <person name="DeGroote M.A."/>
            <person name="Parker T."/>
            <person name="Sizemore C."/>
            <person name="Tallon L.J."/>
            <person name="Sadzewicz L.K."/>
            <person name="Sengamalay N."/>
            <person name="Fraser C.M."/>
            <person name="Hine E."/>
            <person name="Shefchek K.A."/>
            <person name="Das S.P."/>
            <person name="Tettelin H."/>
        </authorList>
    </citation>
    <scope>NUCLEOTIDE SEQUENCE [LARGE SCALE GENOMIC DNA]</scope>
    <source>
        <strain evidence="1 2">Harvey</strain>
    </source>
</reference>
<evidence type="ECO:0000313" key="2">
    <source>
        <dbReference type="Proteomes" id="UP000020681"/>
    </source>
</evidence>
<organism evidence="1 2">
    <name type="scientific">Mycobacterium ulcerans str. Harvey</name>
    <dbReference type="NCBI Taxonomy" id="1299332"/>
    <lineage>
        <taxon>Bacteria</taxon>
        <taxon>Bacillati</taxon>
        <taxon>Actinomycetota</taxon>
        <taxon>Actinomycetes</taxon>
        <taxon>Mycobacteriales</taxon>
        <taxon>Mycobacteriaceae</taxon>
        <taxon>Mycobacterium</taxon>
        <taxon>Mycobacterium ulcerans group</taxon>
    </lineage>
</organism>
<comment type="caution">
    <text evidence="1">The sequence shown here is derived from an EMBL/GenBank/DDBJ whole genome shotgun (WGS) entry which is preliminary data.</text>
</comment>
<keyword evidence="2" id="KW-1185">Reference proteome</keyword>
<gene>
    <name evidence="1" type="ORF">I551_1818</name>
</gene>